<protein>
    <recommendedName>
        <fullName evidence="2 8">DNA repair protein RecN</fullName>
    </recommendedName>
    <alternativeName>
        <fullName evidence="7 8">Recombination protein N</fullName>
    </alternativeName>
</protein>
<dbReference type="Pfam" id="PF13476">
    <property type="entry name" value="AAA_23"/>
    <property type="match status" value="1"/>
</dbReference>
<dbReference type="NCBIfam" id="TIGR00634">
    <property type="entry name" value="recN"/>
    <property type="match status" value="1"/>
</dbReference>
<evidence type="ECO:0000256" key="1">
    <source>
        <dbReference type="ARBA" id="ARBA00009441"/>
    </source>
</evidence>
<comment type="similarity">
    <text evidence="1 8">Belongs to the RecN family.</text>
</comment>
<dbReference type="RefSeq" id="WP_205007230.1">
    <property type="nucleotide sequence ID" value="NZ_CBCRXA010000021.1"/>
</dbReference>
<dbReference type="PANTHER" id="PTHR11059">
    <property type="entry name" value="DNA REPAIR PROTEIN RECN"/>
    <property type="match status" value="1"/>
</dbReference>
<dbReference type="CDD" id="cd03241">
    <property type="entry name" value="ABC_RecN"/>
    <property type="match status" value="2"/>
</dbReference>
<evidence type="ECO:0000256" key="5">
    <source>
        <dbReference type="ARBA" id="ARBA00022840"/>
    </source>
</evidence>
<feature type="coiled-coil region" evidence="9">
    <location>
        <begin position="183"/>
        <end position="220"/>
    </location>
</feature>
<evidence type="ECO:0000256" key="9">
    <source>
        <dbReference type="SAM" id="Coils"/>
    </source>
</evidence>
<feature type="domain" description="Rad50/SbcC-type AAA" evidence="10">
    <location>
        <begin position="4"/>
        <end position="238"/>
    </location>
</feature>
<keyword evidence="5" id="KW-0067">ATP-binding</keyword>
<comment type="function">
    <text evidence="8">May be involved in recombinational repair of damaged DNA.</text>
</comment>
<name>A0ABS2QC01_9BACL</name>
<evidence type="ECO:0000256" key="8">
    <source>
        <dbReference type="PIRNR" id="PIRNR003128"/>
    </source>
</evidence>
<reference evidence="11 12" key="1">
    <citation type="submission" date="2021-01" db="EMBL/GenBank/DDBJ databases">
        <title>Genomic Encyclopedia of Type Strains, Phase IV (KMG-IV): sequencing the most valuable type-strain genomes for metagenomic binning, comparative biology and taxonomic classification.</title>
        <authorList>
            <person name="Goeker M."/>
        </authorList>
    </citation>
    <scope>NUCLEOTIDE SEQUENCE [LARGE SCALE GENOMIC DNA]</scope>
    <source>
        <strain evidence="11 12">DSM 100968</strain>
    </source>
</reference>
<keyword evidence="12" id="KW-1185">Reference proteome</keyword>
<evidence type="ECO:0000256" key="7">
    <source>
        <dbReference type="ARBA" id="ARBA00033408"/>
    </source>
</evidence>
<sequence length="572" mass="64675">MLIELQIVNFAIIDRLTLTFDEGLTVFTGETGSGKSIIIDAIALLVGGRASAEFVRYGEKKAEIEGLFEIGDAHEVLPVLDSLGIERPDGQIIIRREISAKGKSICRVNGKMVTLTALEKIGQRLIDFHGQHEHQLLMSSEQHLPLLDSFGGEKMDKLLRLYADQYRQTAKLDAECRAFNKNEKEIAQRIDLLQYQIKEIENADLELNEEEALLEEKRKLVNFEKVFQAIKTAYEALEGENRGLDWLRQASTSLESVQDLDSDLKNSAEAMSGSFYALEEQATQLRDHLEEMEYSPARLDAIEARLDQLHLLKKKYGSDIKEILDYAQSIKKEYDDLLHHDDRYETLADDLRRQLEHLRRTAVVISVLRHKTAVRLANAVNRELKDLCMEHAQFDVKLTNAEDLASFKNYRTNGIDKAEFFIATNPGEPMKPLDKIASGGELSRVMLAIKSNFKDVLGVTSIIFDEVDTGVSGRAAQAMAEKIYRLSARSQILCITHLPQVAAMADQHYLIEKKVTAEKRTKTIVKQLDENDKAQEIGRMISGVKMTDLTRQHAKELLQQADKIKLEGSLAH</sequence>
<evidence type="ECO:0000256" key="4">
    <source>
        <dbReference type="ARBA" id="ARBA00022763"/>
    </source>
</evidence>
<evidence type="ECO:0000256" key="3">
    <source>
        <dbReference type="ARBA" id="ARBA00022741"/>
    </source>
</evidence>
<keyword evidence="4 8" id="KW-0227">DNA damage</keyword>
<gene>
    <name evidence="11" type="ORF">JOC27_002136</name>
</gene>
<dbReference type="InterPro" id="IPR038729">
    <property type="entry name" value="Rad50/SbcC_AAA"/>
</dbReference>
<evidence type="ECO:0000256" key="6">
    <source>
        <dbReference type="ARBA" id="ARBA00023204"/>
    </source>
</evidence>
<evidence type="ECO:0000256" key="2">
    <source>
        <dbReference type="ARBA" id="ARBA00021315"/>
    </source>
</evidence>
<dbReference type="Proteomes" id="UP000823201">
    <property type="component" value="Unassembled WGS sequence"/>
</dbReference>
<organism evidence="11 12">
    <name type="scientific">Sporolactobacillus spathodeae</name>
    <dbReference type="NCBI Taxonomy" id="1465502"/>
    <lineage>
        <taxon>Bacteria</taxon>
        <taxon>Bacillati</taxon>
        <taxon>Bacillota</taxon>
        <taxon>Bacilli</taxon>
        <taxon>Bacillales</taxon>
        <taxon>Sporolactobacillaceae</taxon>
        <taxon>Sporolactobacillus</taxon>
    </lineage>
</organism>
<dbReference type="EMBL" id="JAFBEV010000021">
    <property type="protein sequence ID" value="MBM7658674.1"/>
    <property type="molecule type" value="Genomic_DNA"/>
</dbReference>
<dbReference type="SUPFAM" id="SSF52540">
    <property type="entry name" value="P-loop containing nucleoside triphosphate hydrolases"/>
    <property type="match status" value="1"/>
</dbReference>
<proteinExistence type="inferred from homology"/>
<dbReference type="PANTHER" id="PTHR11059:SF0">
    <property type="entry name" value="DNA REPAIR PROTEIN RECN"/>
    <property type="match status" value="1"/>
</dbReference>
<accession>A0ABS2QC01</accession>
<keyword evidence="9" id="KW-0175">Coiled coil</keyword>
<evidence type="ECO:0000259" key="10">
    <source>
        <dbReference type="Pfam" id="PF13476"/>
    </source>
</evidence>
<dbReference type="InterPro" id="IPR004604">
    <property type="entry name" value="DNA_recomb/repair_RecN"/>
</dbReference>
<comment type="caution">
    <text evidence="11">The sequence shown here is derived from an EMBL/GenBank/DDBJ whole genome shotgun (WGS) entry which is preliminary data.</text>
</comment>
<keyword evidence="6 8" id="KW-0234">DNA repair</keyword>
<dbReference type="Gene3D" id="3.40.50.300">
    <property type="entry name" value="P-loop containing nucleotide triphosphate hydrolases"/>
    <property type="match status" value="2"/>
</dbReference>
<dbReference type="InterPro" id="IPR027417">
    <property type="entry name" value="P-loop_NTPase"/>
</dbReference>
<evidence type="ECO:0000313" key="11">
    <source>
        <dbReference type="EMBL" id="MBM7658674.1"/>
    </source>
</evidence>
<dbReference type="PIRSF" id="PIRSF003128">
    <property type="entry name" value="RecN"/>
    <property type="match status" value="1"/>
</dbReference>
<evidence type="ECO:0000313" key="12">
    <source>
        <dbReference type="Proteomes" id="UP000823201"/>
    </source>
</evidence>
<keyword evidence="3" id="KW-0547">Nucleotide-binding</keyword>